<dbReference type="GO" id="GO:0035091">
    <property type="term" value="F:phosphatidylinositol binding"/>
    <property type="evidence" value="ECO:0007669"/>
    <property type="project" value="InterPro"/>
</dbReference>
<dbReference type="Proteomes" id="UP000441208">
    <property type="component" value="Unassembled WGS sequence"/>
</dbReference>
<reference evidence="6 7" key="1">
    <citation type="submission" date="2018-08" db="EMBL/GenBank/DDBJ databases">
        <title>Genomic investigation of the strawberry pathogen Phytophthora fragariae indicates pathogenicity is determined by transcriptional variation in three key races.</title>
        <authorList>
            <person name="Adams T.M."/>
            <person name="Armitage A.D."/>
            <person name="Sobczyk M.K."/>
            <person name="Bates H.J."/>
            <person name="Dunwell J.M."/>
            <person name="Nellist C.F."/>
            <person name="Harrison R.J."/>
        </authorList>
    </citation>
    <scope>NUCLEOTIDE SEQUENCE [LARGE SCALE GENOMIC DNA]</scope>
    <source>
        <strain evidence="5 7">NOV-71</strain>
        <strain evidence="4 6">NOV-9</strain>
    </source>
</reference>
<name>A0A6A3FQC3_9STRA</name>
<dbReference type="Proteomes" id="UP000429523">
    <property type="component" value="Unassembled WGS sequence"/>
</dbReference>
<feature type="coiled-coil region" evidence="1">
    <location>
        <begin position="76"/>
        <end position="105"/>
    </location>
</feature>
<keyword evidence="1" id="KW-0175">Coiled coil</keyword>
<evidence type="ECO:0000313" key="5">
    <source>
        <dbReference type="EMBL" id="KAE9133388.1"/>
    </source>
</evidence>
<comment type="caution">
    <text evidence="4">The sequence shown here is derived from an EMBL/GenBank/DDBJ whole genome shotgun (WGS) entry which is preliminary data.</text>
</comment>
<dbReference type="InterPro" id="IPR036871">
    <property type="entry name" value="PX_dom_sf"/>
</dbReference>
<evidence type="ECO:0000313" key="4">
    <source>
        <dbReference type="EMBL" id="KAE8946611.1"/>
    </source>
</evidence>
<accession>A0A6A3FQC3</accession>
<gene>
    <name evidence="5" type="ORF">PF007_g3379</name>
    <name evidence="4" type="ORF">PF009_g3756</name>
</gene>
<dbReference type="PROSITE" id="PS50195">
    <property type="entry name" value="PX"/>
    <property type="match status" value="1"/>
</dbReference>
<proteinExistence type="predicted"/>
<dbReference type="AlphaFoldDB" id="A0A6A3FQC3"/>
<evidence type="ECO:0000259" key="3">
    <source>
        <dbReference type="PROSITE" id="PS50195"/>
    </source>
</evidence>
<evidence type="ECO:0000313" key="7">
    <source>
        <dbReference type="Proteomes" id="UP000441208"/>
    </source>
</evidence>
<dbReference type="EMBL" id="QXFZ01000098">
    <property type="protein sequence ID" value="KAE9133388.1"/>
    <property type="molecule type" value="Genomic_DNA"/>
</dbReference>
<sequence length="409" mass="47267">MEIQGSDSRRRGSSRNGHRMPPPSPRQANPAVNCVPQVAEAVLELNRELVAQNIWLREQLTTGMAKSKTIESQKSAADEELRLENEQLRQQVLELESKLEKRKEIALLSAKIIQSRIAYRDNQQFVEYKMQLETDSRGTLFVWHRYSTFRKLAETLQGQQGHPRKSVPELPSKQIFGNFSEKIIQDRVTKLNQFLEAAINAHHLQWGIRVDNNMSVYKRRSISPTLPTLALRTKAWTLPTRNYNEQDYAPVVSARVVGSQIRHQRFIEFQLQIKTDVHNTLLVWLSYSSLYEWAEATRLENLSQKMPTLSKEEPFGSFSKHIQQDTAKLHAFFKKVVKADNLQWIVRIDGDTFDCKLRVLDALPACEYDPDSTSPLASVSKIFSFKSIVHRQRHRTDTLLYKRKLAQAS</sequence>
<feature type="domain" description="PX" evidence="3">
    <location>
        <begin position="106"/>
        <end position="233"/>
    </location>
</feature>
<dbReference type="Pfam" id="PF00787">
    <property type="entry name" value="PX"/>
    <property type="match status" value="1"/>
</dbReference>
<organism evidence="4 6">
    <name type="scientific">Phytophthora fragariae</name>
    <dbReference type="NCBI Taxonomy" id="53985"/>
    <lineage>
        <taxon>Eukaryota</taxon>
        <taxon>Sar</taxon>
        <taxon>Stramenopiles</taxon>
        <taxon>Oomycota</taxon>
        <taxon>Peronosporomycetes</taxon>
        <taxon>Peronosporales</taxon>
        <taxon>Peronosporaceae</taxon>
        <taxon>Phytophthora</taxon>
    </lineage>
</organism>
<dbReference type="EMBL" id="QXGF01000110">
    <property type="protein sequence ID" value="KAE8946611.1"/>
    <property type="molecule type" value="Genomic_DNA"/>
</dbReference>
<feature type="region of interest" description="Disordered" evidence="2">
    <location>
        <begin position="1"/>
        <end position="30"/>
    </location>
</feature>
<dbReference type="Gene3D" id="3.30.1520.10">
    <property type="entry name" value="Phox-like domain"/>
    <property type="match status" value="1"/>
</dbReference>
<evidence type="ECO:0000256" key="1">
    <source>
        <dbReference type="SAM" id="Coils"/>
    </source>
</evidence>
<protein>
    <recommendedName>
        <fullName evidence="3">PX domain-containing protein</fullName>
    </recommendedName>
</protein>
<dbReference type="InterPro" id="IPR001683">
    <property type="entry name" value="PX_dom"/>
</dbReference>
<dbReference type="CDD" id="cd06093">
    <property type="entry name" value="PX_domain"/>
    <property type="match status" value="1"/>
</dbReference>
<dbReference type="SUPFAM" id="SSF64268">
    <property type="entry name" value="PX domain"/>
    <property type="match status" value="1"/>
</dbReference>
<evidence type="ECO:0000313" key="6">
    <source>
        <dbReference type="Proteomes" id="UP000429523"/>
    </source>
</evidence>
<evidence type="ECO:0000256" key="2">
    <source>
        <dbReference type="SAM" id="MobiDB-lite"/>
    </source>
</evidence>